<feature type="compositionally biased region" description="Polar residues" evidence="1">
    <location>
        <begin position="372"/>
        <end position="383"/>
    </location>
</feature>
<feature type="region of interest" description="Disordered" evidence="1">
    <location>
        <begin position="285"/>
        <end position="340"/>
    </location>
</feature>
<dbReference type="EMBL" id="CADCXU010001591">
    <property type="protein sequence ID" value="CAA9994011.1"/>
    <property type="molecule type" value="Genomic_DNA"/>
</dbReference>
<feature type="region of interest" description="Disordered" evidence="1">
    <location>
        <begin position="918"/>
        <end position="988"/>
    </location>
</feature>
<protein>
    <submittedName>
        <fullName evidence="2">Uncharacterized protein</fullName>
    </submittedName>
</protein>
<dbReference type="GO" id="GO:0005911">
    <property type="term" value="C:cell-cell junction"/>
    <property type="evidence" value="ECO:0007669"/>
    <property type="project" value="InterPro"/>
</dbReference>
<feature type="region of interest" description="Disordered" evidence="1">
    <location>
        <begin position="508"/>
        <end position="664"/>
    </location>
</feature>
<feature type="compositionally biased region" description="Basic and acidic residues" evidence="1">
    <location>
        <begin position="785"/>
        <end position="818"/>
    </location>
</feature>
<proteinExistence type="predicted"/>
<evidence type="ECO:0000313" key="2">
    <source>
        <dbReference type="EMBL" id="CAA9994011.1"/>
    </source>
</evidence>
<dbReference type="Proteomes" id="UP000479000">
    <property type="component" value="Unassembled WGS sequence"/>
</dbReference>
<evidence type="ECO:0000313" key="3">
    <source>
        <dbReference type="Proteomes" id="UP000479000"/>
    </source>
</evidence>
<gene>
    <name evidence="2" type="ORF">NTEN_LOCUS838</name>
</gene>
<dbReference type="PANTHER" id="PTHR10398">
    <property type="entry name" value="AFADIN"/>
    <property type="match status" value="1"/>
</dbReference>
<evidence type="ECO:0000256" key="1">
    <source>
        <dbReference type="SAM" id="MobiDB-lite"/>
    </source>
</evidence>
<dbReference type="PANTHER" id="PTHR10398:SF2">
    <property type="entry name" value="AFADIN"/>
    <property type="match status" value="1"/>
</dbReference>
<name>A0A6H5FXJ5_9HEMI</name>
<feature type="region of interest" description="Disordered" evidence="1">
    <location>
        <begin position="352"/>
        <end position="495"/>
    </location>
</feature>
<dbReference type="InterPro" id="IPR028842">
    <property type="entry name" value="Afadin"/>
</dbReference>
<feature type="compositionally biased region" description="Polar residues" evidence="1">
    <location>
        <begin position="326"/>
        <end position="339"/>
    </location>
</feature>
<organism evidence="2 3">
    <name type="scientific">Nesidiocoris tenuis</name>
    <dbReference type="NCBI Taxonomy" id="355587"/>
    <lineage>
        <taxon>Eukaryota</taxon>
        <taxon>Metazoa</taxon>
        <taxon>Ecdysozoa</taxon>
        <taxon>Arthropoda</taxon>
        <taxon>Hexapoda</taxon>
        <taxon>Insecta</taxon>
        <taxon>Pterygota</taxon>
        <taxon>Neoptera</taxon>
        <taxon>Paraneoptera</taxon>
        <taxon>Hemiptera</taxon>
        <taxon>Heteroptera</taxon>
        <taxon>Panheteroptera</taxon>
        <taxon>Cimicomorpha</taxon>
        <taxon>Miridae</taxon>
        <taxon>Dicyphina</taxon>
        <taxon>Nesidiocoris</taxon>
    </lineage>
</organism>
<feature type="compositionally biased region" description="Polar residues" evidence="1">
    <location>
        <begin position="97"/>
        <end position="107"/>
    </location>
</feature>
<feature type="compositionally biased region" description="Polar residues" evidence="1">
    <location>
        <begin position="567"/>
        <end position="580"/>
    </location>
</feature>
<feature type="region of interest" description="Disordered" evidence="1">
    <location>
        <begin position="97"/>
        <end position="119"/>
    </location>
</feature>
<reference evidence="2 3" key="1">
    <citation type="submission" date="2020-02" db="EMBL/GenBank/DDBJ databases">
        <authorList>
            <person name="Ferguson B K."/>
        </authorList>
    </citation>
    <scope>NUCLEOTIDE SEQUENCE [LARGE SCALE GENOMIC DNA]</scope>
</reference>
<feature type="compositionally biased region" description="Basic and acidic residues" evidence="1">
    <location>
        <begin position="646"/>
        <end position="664"/>
    </location>
</feature>
<feature type="compositionally biased region" description="Pro residues" evidence="1">
    <location>
        <begin position="961"/>
        <end position="973"/>
    </location>
</feature>
<feature type="compositionally biased region" description="Low complexity" evidence="1">
    <location>
        <begin position="918"/>
        <end position="950"/>
    </location>
</feature>
<feature type="compositionally biased region" description="Low complexity" evidence="1">
    <location>
        <begin position="772"/>
        <end position="784"/>
    </location>
</feature>
<feature type="compositionally biased region" description="Pro residues" evidence="1">
    <location>
        <begin position="455"/>
        <end position="480"/>
    </location>
</feature>
<feature type="compositionally biased region" description="Polar residues" evidence="1">
    <location>
        <begin position="628"/>
        <end position="645"/>
    </location>
</feature>
<feature type="region of interest" description="Disordered" evidence="1">
    <location>
        <begin position="61"/>
        <end position="83"/>
    </location>
</feature>
<feature type="compositionally biased region" description="Low complexity" evidence="1">
    <location>
        <begin position="735"/>
        <end position="754"/>
    </location>
</feature>
<feature type="region of interest" description="Disordered" evidence="1">
    <location>
        <begin position="698"/>
        <end position="822"/>
    </location>
</feature>
<dbReference type="OrthoDB" id="6260541at2759"/>
<feature type="compositionally biased region" description="Basic and acidic residues" evidence="1">
    <location>
        <begin position="290"/>
        <end position="303"/>
    </location>
</feature>
<feature type="compositionally biased region" description="Polar residues" evidence="1">
    <location>
        <begin position="755"/>
        <end position="764"/>
    </location>
</feature>
<dbReference type="AlphaFoldDB" id="A0A6H5FXJ5"/>
<feature type="compositionally biased region" description="Polar residues" evidence="1">
    <location>
        <begin position="352"/>
        <end position="361"/>
    </location>
</feature>
<accession>A0A6H5FXJ5</accession>
<feature type="compositionally biased region" description="Pro residues" evidence="1">
    <location>
        <begin position="586"/>
        <end position="596"/>
    </location>
</feature>
<keyword evidence="3" id="KW-1185">Reference proteome</keyword>
<feature type="compositionally biased region" description="Polar residues" evidence="1">
    <location>
        <begin position="69"/>
        <end position="83"/>
    </location>
</feature>
<feature type="compositionally biased region" description="Acidic residues" evidence="1">
    <location>
        <begin position="701"/>
        <end position="711"/>
    </location>
</feature>
<sequence>MSPKPGDIILPPQAFMTDNHPDFDLIFKSNGLKPVGFSMDRLVDIGHERIVVQEIKPAMAQKAHLPDNETVSVQTSPNGDTSSNLAQERVQFANPWYKQSPTRLNSPKPTPKCSPVLLRRKPPALDPLRKSISVDEMEMKRQTKPAGFHKHYSLVELVNVDKPKPLDKKNGAGTPALTVKPLEQETLRNGQIPFRGTRCWMSVDDSAKPWPSHVERPKDRDRLDDALHKKCKLDAIKGRKNRRIKKLELQRSFVVTPIKFGHLGHSEDAAATIWFHNYDRNPDLGEDSLDASRPRRMSERDLPSRVLSEQQNQPGRPQLPPHAPQMHSSKSVPSLNTGSHELERPMMNLNQTVAGNSNTMPKPNHEVFNPGYSRTSSTNSIPQKSYDGQIHPNQHHIRSRSSQNLADQRQPVLPMNHANHRPPPSANILHPNNMANYLPPPYTGGPQQHQGHPGHPGPPYQGQPPQPAMAPHPAYHPHPPQHSQQPLDSPGADGERFYQNLSIYRNQDVIPNGYAQPQNGISRGKMPSPQDERHGGVVGAPMQGSPLRYPQGGPYTDNGPLGGYPPNHNSTASGRLSQQPPDYADSPPPPPPPPSTTHPLYQTQRGPEPARYAASGGEPPRGSYFPSPGNQQDKQQYLYQGSNPWQREEKEREAERRRNAARHWRDQQINELLSLPNRNPQQEEHLRALKLEREFERRAEELEEEEEEDQEAAERVQGLLRVAQQKDERRSVRGPAPQLSSNQNSPNQQQPYSPHTTPTSQTNGPIARTPLSSNQMPSSYSSSSAEEKARLQRLKELRMKQAEVEAERMKKKQEEELRSQGIEPVSSTHMTSRTAAMNSSSTMSRTLTSTSNLRLDNLVINTPANVTPNSHYHNNNGYSSSQASPAGQRLDMMLGQTPNGNAPLPPERGSSFAIMSQTQNVNTSRTTTSTATASPLANNNNNINNSQMTTPTAKRVSFQDPTPPPPPSNPAPPLDNIHEDPNNYHSWL</sequence>
<feature type="compositionally biased region" description="Low complexity" evidence="1">
    <location>
        <begin position="444"/>
        <end position="453"/>
    </location>
</feature>